<feature type="signal peptide" evidence="1">
    <location>
        <begin position="1"/>
        <end position="30"/>
    </location>
</feature>
<name>A0AAC9MZ87_9PSEU</name>
<dbReference type="Pfam" id="PF00756">
    <property type="entry name" value="Esterase"/>
    <property type="match status" value="1"/>
</dbReference>
<accession>A0AAC9MZ87</accession>
<dbReference type="InterPro" id="IPR029058">
    <property type="entry name" value="AB_hydrolase_fold"/>
</dbReference>
<proteinExistence type="predicted"/>
<dbReference type="PANTHER" id="PTHR48098">
    <property type="entry name" value="ENTEROCHELIN ESTERASE-RELATED"/>
    <property type="match status" value="1"/>
</dbReference>
<dbReference type="Proteomes" id="UP000095210">
    <property type="component" value="Chromosome"/>
</dbReference>
<evidence type="ECO:0000256" key="1">
    <source>
        <dbReference type="SAM" id="SignalP"/>
    </source>
</evidence>
<sequence length="372" mass="39655">MNTLLTGHRTSAVALMTATLLTLSLAPATAESLVATADAATQTADQPPSIEDGFGLTVVSEPSWVDETQRTFTFSVAAEQVPTPTLLPGQKPGEHAITVTLPEDYDPGGARRYPVLYSLHGYGDRPDNPVNQLLAERSTEGTPLITVQPNGGRSWYANWLNPRELGPQNWQDFHLDGVLPLIDANLPTDATKQGRAIIGHSMGGFGAFRYARQRPELFSAVGSMSGGLDLLDQEQRAAVVASLVTSVGGLPTASADSIFGLPIWPVDEVWNAESPAQHVAELRGMDIAMYVGNGGNLTVDPVQAIVENRARETNLVTAANLTAAGIPFEFVDYGDGSDWAPGCTGKHAQVSCLQADLDHFVESVLHHRPGSR</sequence>
<keyword evidence="3" id="KW-1185">Reference proteome</keyword>
<evidence type="ECO:0000313" key="2">
    <source>
        <dbReference type="EMBL" id="AOS64095.1"/>
    </source>
</evidence>
<dbReference type="InterPro" id="IPR000801">
    <property type="entry name" value="Esterase-like"/>
</dbReference>
<dbReference type="KEGG" id="ahm:TL08_16475"/>
<dbReference type="InterPro" id="IPR050583">
    <property type="entry name" value="Mycobacterial_A85_antigen"/>
</dbReference>
<dbReference type="SUPFAM" id="SSF53474">
    <property type="entry name" value="alpha/beta-Hydrolases"/>
    <property type="match status" value="1"/>
</dbReference>
<organism evidence="2 3">
    <name type="scientific">Actinoalloteichus hymeniacidonis</name>
    <dbReference type="NCBI Taxonomy" id="340345"/>
    <lineage>
        <taxon>Bacteria</taxon>
        <taxon>Bacillati</taxon>
        <taxon>Actinomycetota</taxon>
        <taxon>Actinomycetes</taxon>
        <taxon>Pseudonocardiales</taxon>
        <taxon>Pseudonocardiaceae</taxon>
        <taxon>Actinoalloteichus</taxon>
    </lineage>
</organism>
<feature type="chain" id="PRO_5042226212" evidence="1">
    <location>
        <begin position="31"/>
        <end position="372"/>
    </location>
</feature>
<protein>
    <submittedName>
        <fullName evidence="2">Esterase</fullName>
    </submittedName>
</protein>
<reference evidence="3" key="1">
    <citation type="submission" date="2016-03" db="EMBL/GenBank/DDBJ databases">
        <title>Complete genome sequence of the type strain Actinoalloteichus hymeniacidonis DSM 45092.</title>
        <authorList>
            <person name="Schaffert L."/>
            <person name="Albersmeier A."/>
            <person name="Winkler A."/>
            <person name="Kalinowski J."/>
            <person name="Zotchev S."/>
            <person name="Ruckert C."/>
        </authorList>
    </citation>
    <scope>NUCLEOTIDE SEQUENCE [LARGE SCALE GENOMIC DNA]</scope>
    <source>
        <strain evidence="3">HPA177(T) (DSM 45092(T))</strain>
    </source>
</reference>
<dbReference type="PANTHER" id="PTHR48098:SF1">
    <property type="entry name" value="DIACYLGLYCEROL ACYLTRANSFERASE_MYCOLYLTRANSFERASE AG85A"/>
    <property type="match status" value="1"/>
</dbReference>
<gene>
    <name evidence="2" type="ORF">TL08_16475</name>
</gene>
<dbReference type="GO" id="GO:0016747">
    <property type="term" value="F:acyltransferase activity, transferring groups other than amino-acyl groups"/>
    <property type="evidence" value="ECO:0007669"/>
    <property type="project" value="TreeGrafter"/>
</dbReference>
<dbReference type="Gene3D" id="3.40.50.1820">
    <property type="entry name" value="alpha/beta hydrolase"/>
    <property type="match status" value="1"/>
</dbReference>
<dbReference type="AlphaFoldDB" id="A0AAC9MZ87"/>
<evidence type="ECO:0000313" key="3">
    <source>
        <dbReference type="Proteomes" id="UP000095210"/>
    </source>
</evidence>
<keyword evidence="1" id="KW-0732">Signal</keyword>
<dbReference type="RefSeq" id="WP_084643115.1">
    <property type="nucleotide sequence ID" value="NZ_CP014859.1"/>
</dbReference>
<dbReference type="EMBL" id="CP014859">
    <property type="protein sequence ID" value="AOS64095.1"/>
    <property type="molecule type" value="Genomic_DNA"/>
</dbReference>